<dbReference type="EMBL" id="MN740288">
    <property type="protein sequence ID" value="QHT98151.1"/>
    <property type="molecule type" value="Genomic_DNA"/>
</dbReference>
<sequence>MPGAFLKGNSSFPGSTFIVDEVSRPWNMEGTATSTIINNTDFTSDSLCTVQYYKLKNIVWLYISALLKPSSLPYIGVENDMSYIYTGDFEFSNVNTEANIQLDAILSAAPYHFETSINIDDFKTGVFFDTNLSAVMGMVHLNGILDPTRLRITIPTGMLPNHEYNVCGTIIYECL</sequence>
<dbReference type="AlphaFoldDB" id="A0A6C0IXW0"/>
<protein>
    <submittedName>
        <fullName evidence="1">Uncharacterized protein</fullName>
    </submittedName>
</protein>
<proteinExistence type="predicted"/>
<accession>A0A6C0IXW0</accession>
<evidence type="ECO:0000313" key="1">
    <source>
        <dbReference type="EMBL" id="QHT98151.1"/>
    </source>
</evidence>
<reference evidence="1" key="1">
    <citation type="journal article" date="2020" name="Nature">
        <title>Giant virus diversity and host interactions through global metagenomics.</title>
        <authorList>
            <person name="Schulz F."/>
            <person name="Roux S."/>
            <person name="Paez-Espino D."/>
            <person name="Jungbluth S."/>
            <person name="Walsh D.A."/>
            <person name="Denef V.J."/>
            <person name="McMahon K.D."/>
            <person name="Konstantinidis K.T."/>
            <person name="Eloe-Fadrosh E.A."/>
            <person name="Kyrpides N.C."/>
            <person name="Woyke T."/>
        </authorList>
    </citation>
    <scope>NUCLEOTIDE SEQUENCE</scope>
    <source>
        <strain evidence="1">GVMAG-M-3300025626-8</strain>
    </source>
</reference>
<name>A0A6C0IXW0_9ZZZZ</name>
<organism evidence="1">
    <name type="scientific">viral metagenome</name>
    <dbReference type="NCBI Taxonomy" id="1070528"/>
    <lineage>
        <taxon>unclassified sequences</taxon>
        <taxon>metagenomes</taxon>
        <taxon>organismal metagenomes</taxon>
    </lineage>
</organism>